<feature type="domain" description="Histidine kinase" evidence="8">
    <location>
        <begin position="580"/>
        <end position="787"/>
    </location>
</feature>
<organism evidence="9 10">
    <name type="scientific">Eiseniibacteriota bacterium</name>
    <dbReference type="NCBI Taxonomy" id="2212470"/>
    <lineage>
        <taxon>Bacteria</taxon>
        <taxon>Candidatus Eiseniibacteriota</taxon>
    </lineage>
</organism>
<dbReference type="Gene3D" id="2.130.10.10">
    <property type="entry name" value="YVTN repeat-like/Quinoprotein amine dehydrogenase"/>
    <property type="match status" value="1"/>
</dbReference>
<evidence type="ECO:0000256" key="4">
    <source>
        <dbReference type="ARBA" id="ARBA00022679"/>
    </source>
</evidence>
<keyword evidence="7" id="KW-1133">Transmembrane helix</keyword>
<keyword evidence="7" id="KW-0812">Transmembrane</keyword>
<feature type="transmembrane region" description="Helical" evidence="7">
    <location>
        <begin position="12"/>
        <end position="32"/>
    </location>
</feature>
<protein>
    <recommendedName>
        <fullName evidence="2">histidine kinase</fullName>
        <ecNumber evidence="2">2.7.13.3</ecNumber>
    </recommendedName>
</protein>
<dbReference type="SUPFAM" id="SSF69318">
    <property type="entry name" value="Integrin alpha N-terminal domain"/>
    <property type="match status" value="1"/>
</dbReference>
<dbReference type="InterPro" id="IPR050980">
    <property type="entry name" value="2C_sensor_his_kinase"/>
</dbReference>
<reference evidence="9" key="1">
    <citation type="submission" date="2021-05" db="EMBL/GenBank/DDBJ databases">
        <title>Energy efficiency and biological interactions define the core microbiome of deep oligotrophic groundwater.</title>
        <authorList>
            <person name="Mehrshad M."/>
            <person name="Lopez-Fernandez M."/>
            <person name="Bell E."/>
            <person name="Bernier-Latmani R."/>
            <person name="Bertilsson S."/>
            <person name="Dopson M."/>
        </authorList>
    </citation>
    <scope>NUCLEOTIDE SEQUENCE</scope>
    <source>
        <strain evidence="9">Modern_marine.mb.64</strain>
    </source>
</reference>
<keyword evidence="6" id="KW-0902">Two-component regulatory system</keyword>
<keyword evidence="4" id="KW-0808">Transferase</keyword>
<evidence type="ECO:0000259" key="8">
    <source>
        <dbReference type="PROSITE" id="PS50109"/>
    </source>
</evidence>
<gene>
    <name evidence="9" type="ORF">KJ970_15720</name>
</gene>
<evidence type="ECO:0000313" key="9">
    <source>
        <dbReference type="EMBL" id="MBU2692371.1"/>
    </source>
</evidence>
<dbReference type="PANTHER" id="PTHR44936:SF9">
    <property type="entry name" value="SENSOR PROTEIN CREC"/>
    <property type="match status" value="1"/>
</dbReference>
<feature type="transmembrane region" description="Helical" evidence="7">
    <location>
        <begin position="459"/>
        <end position="479"/>
    </location>
</feature>
<keyword evidence="3" id="KW-0597">Phosphoprotein</keyword>
<dbReference type="InterPro" id="IPR005467">
    <property type="entry name" value="His_kinase_dom"/>
</dbReference>
<evidence type="ECO:0000256" key="7">
    <source>
        <dbReference type="SAM" id="Phobius"/>
    </source>
</evidence>
<dbReference type="InterPro" id="IPR036890">
    <property type="entry name" value="HATPase_C_sf"/>
</dbReference>
<dbReference type="PROSITE" id="PS50109">
    <property type="entry name" value="HIS_KIN"/>
    <property type="match status" value="1"/>
</dbReference>
<proteinExistence type="predicted"/>
<dbReference type="PANTHER" id="PTHR44936">
    <property type="entry name" value="SENSOR PROTEIN CREC"/>
    <property type="match status" value="1"/>
</dbReference>
<dbReference type="GO" id="GO:0000160">
    <property type="term" value="P:phosphorelay signal transduction system"/>
    <property type="evidence" value="ECO:0007669"/>
    <property type="project" value="UniProtKB-KW"/>
</dbReference>
<dbReference type="PRINTS" id="PR00344">
    <property type="entry name" value="BCTRLSENSOR"/>
</dbReference>
<dbReference type="InterPro" id="IPR003594">
    <property type="entry name" value="HATPase_dom"/>
</dbReference>
<evidence type="ECO:0000256" key="6">
    <source>
        <dbReference type="ARBA" id="ARBA00023012"/>
    </source>
</evidence>
<comment type="catalytic activity">
    <reaction evidence="1">
        <text>ATP + protein L-histidine = ADP + protein N-phospho-L-histidine.</text>
        <dbReference type="EC" id="2.7.13.3"/>
    </reaction>
</comment>
<evidence type="ECO:0000256" key="5">
    <source>
        <dbReference type="ARBA" id="ARBA00022777"/>
    </source>
</evidence>
<dbReference type="SMART" id="SM00387">
    <property type="entry name" value="HATPase_c"/>
    <property type="match status" value="1"/>
</dbReference>
<evidence type="ECO:0000313" key="10">
    <source>
        <dbReference type="Proteomes" id="UP000777784"/>
    </source>
</evidence>
<keyword evidence="5" id="KW-0418">Kinase</keyword>
<sequence length="798" mass="88382">MHPRSIQIHCGYFLIICAFLGAYPVSAVVGSFRLEPVWESKIPASFPYSIWTIADVQGDGSEEITLALDNHTLQTRAFTGGAWRVLSQVNLRAPWTFTPYTTFCPCGDLDGDGVIDLAVSQSHDDTTRVVIIGPRNPIQLRHHFIPDANGDGIHDSRIYPIRAIDIPELGTIALITAYASGKDLQYRGVIAYSLQTGEELWHFDTGSNPYANSFRFYDLDGKPGDEIIFTMPSPNNGSKAGPTDDQHAWLVVLSDTGELLWLRRLGGYFCNPVWAEILELPGEPPSVITCARNNRTDEEKRSRELPDSIRVWNGRSGELIQTIVESRSVTNLVRLDHWRIAIGHVDGLVSVLGIEPGGVLFRTQRKQLAPRTTILGVIDFDGNGVSEIVCYHNNPKLQVSILNDRLGILARHDFGVSDRLSLFSSLRRAGNPPLFMTASLSSRSTFVVQPLPWWEKRNAAIGAFSLVAMLLSLLIVIRVRRSMNNKLRIETERPLSSSGDMKHLRKALLMASEVTSHGRLAATHVVERILWLLEAIGSQPQATPESITRLESAVKNFQDVTTPQIKNILALCSALQVEPSCIQEIAADIAELRIQLDKLRRSNWSPSSVYQSLPQIRQNANRLVSGMQEIRSVAKKYVTVPLKPEIERACAAIIDPMENIQATIEVRMEPGIGDTFVRASKDDLAFILENLLSNALRAIEQTPLKQISIATSLNGRYACIEISDTGIGIPPEDAERIFNFGVSNRESGGTGLHASRRLLDELGGELHLKESRPGLGTTMELRLLIESVENPRGGRSQE</sequence>
<dbReference type="SUPFAM" id="SSF55874">
    <property type="entry name" value="ATPase domain of HSP90 chaperone/DNA topoisomerase II/histidine kinase"/>
    <property type="match status" value="1"/>
</dbReference>
<evidence type="ECO:0000256" key="2">
    <source>
        <dbReference type="ARBA" id="ARBA00012438"/>
    </source>
</evidence>
<evidence type="ECO:0000256" key="3">
    <source>
        <dbReference type="ARBA" id="ARBA00022553"/>
    </source>
</evidence>
<name>A0A948RYM5_UNCEI</name>
<dbReference type="Gene3D" id="3.30.565.10">
    <property type="entry name" value="Histidine kinase-like ATPase, C-terminal domain"/>
    <property type="match status" value="1"/>
</dbReference>
<dbReference type="Pfam" id="PF02518">
    <property type="entry name" value="HATPase_c"/>
    <property type="match status" value="1"/>
</dbReference>
<dbReference type="InterPro" id="IPR015943">
    <property type="entry name" value="WD40/YVTN_repeat-like_dom_sf"/>
</dbReference>
<dbReference type="EC" id="2.7.13.3" evidence="2"/>
<dbReference type="AlphaFoldDB" id="A0A948RYM5"/>
<evidence type="ECO:0000256" key="1">
    <source>
        <dbReference type="ARBA" id="ARBA00000085"/>
    </source>
</evidence>
<accession>A0A948RYM5</accession>
<keyword evidence="7" id="KW-0472">Membrane</keyword>
<dbReference type="Proteomes" id="UP000777784">
    <property type="component" value="Unassembled WGS sequence"/>
</dbReference>
<dbReference type="GO" id="GO:0004673">
    <property type="term" value="F:protein histidine kinase activity"/>
    <property type="evidence" value="ECO:0007669"/>
    <property type="project" value="UniProtKB-EC"/>
</dbReference>
<dbReference type="EMBL" id="JAHJDP010000088">
    <property type="protein sequence ID" value="MBU2692371.1"/>
    <property type="molecule type" value="Genomic_DNA"/>
</dbReference>
<dbReference type="InterPro" id="IPR004358">
    <property type="entry name" value="Sig_transdc_His_kin-like_C"/>
</dbReference>
<dbReference type="InterPro" id="IPR028994">
    <property type="entry name" value="Integrin_alpha_N"/>
</dbReference>
<comment type="caution">
    <text evidence="9">The sequence shown here is derived from an EMBL/GenBank/DDBJ whole genome shotgun (WGS) entry which is preliminary data.</text>
</comment>